<evidence type="ECO:0000256" key="4">
    <source>
        <dbReference type="ARBA" id="ARBA00022490"/>
    </source>
</evidence>
<dbReference type="GO" id="GO:0005634">
    <property type="term" value="C:nucleus"/>
    <property type="evidence" value="ECO:0007669"/>
    <property type="project" value="UniProtKB-SubCell"/>
</dbReference>
<dbReference type="InterPro" id="IPR000626">
    <property type="entry name" value="Ubiquitin-like_dom"/>
</dbReference>
<dbReference type="InterPro" id="IPR053822">
    <property type="entry name" value="SDE2-like_dom"/>
</dbReference>
<evidence type="ECO:0000256" key="2">
    <source>
        <dbReference type="ARBA" id="ARBA00004496"/>
    </source>
</evidence>
<feature type="compositionally biased region" description="Polar residues" evidence="9">
    <location>
        <begin position="241"/>
        <end position="256"/>
    </location>
</feature>
<dbReference type="PANTHER" id="PTHR12786">
    <property type="entry name" value="SPLICING FACTOR SF3A-RELATED"/>
    <property type="match status" value="1"/>
</dbReference>
<dbReference type="InterPro" id="IPR029071">
    <property type="entry name" value="Ubiquitin-like_domsf"/>
</dbReference>
<evidence type="ECO:0000313" key="12">
    <source>
        <dbReference type="Proteomes" id="UP000789739"/>
    </source>
</evidence>
<evidence type="ECO:0000256" key="8">
    <source>
        <dbReference type="ARBA" id="ARBA00023306"/>
    </source>
</evidence>
<accession>A0A9N8W4P5</accession>
<evidence type="ECO:0000256" key="9">
    <source>
        <dbReference type="SAM" id="MobiDB-lite"/>
    </source>
</evidence>
<evidence type="ECO:0000256" key="5">
    <source>
        <dbReference type="ARBA" id="ARBA00022664"/>
    </source>
</evidence>
<dbReference type="SUPFAM" id="SSF54236">
    <property type="entry name" value="Ubiquitin-like"/>
    <property type="match status" value="1"/>
</dbReference>
<feature type="compositionally biased region" description="Acidic residues" evidence="9">
    <location>
        <begin position="207"/>
        <end position="225"/>
    </location>
</feature>
<proteinExistence type="inferred from homology"/>
<dbReference type="OrthoDB" id="547031at2759"/>
<dbReference type="AlphaFoldDB" id="A0A9N8W4P5"/>
<keyword evidence="12" id="KW-1185">Reference proteome</keyword>
<gene>
    <name evidence="11" type="ORF">PBRASI_LOCUS1272</name>
</gene>
<feature type="domain" description="Ubiquitin-like" evidence="10">
    <location>
        <begin position="4"/>
        <end position="81"/>
    </location>
</feature>
<evidence type="ECO:0000256" key="7">
    <source>
        <dbReference type="ARBA" id="ARBA00023242"/>
    </source>
</evidence>
<keyword evidence="5" id="KW-0507">mRNA processing</keyword>
<name>A0A9N8W4P5_9GLOM</name>
<dbReference type="EMBL" id="CAJVPI010000080">
    <property type="protein sequence ID" value="CAG8474917.1"/>
    <property type="molecule type" value="Genomic_DNA"/>
</dbReference>
<comment type="caution">
    <text evidence="11">The sequence shown here is derived from an EMBL/GenBank/DDBJ whole genome shotgun (WGS) entry which is preliminary data.</text>
</comment>
<dbReference type="InterPro" id="IPR051421">
    <property type="entry name" value="RNA_Proc_DNA_Dmg_Regulator"/>
</dbReference>
<comment type="subcellular location">
    <subcellularLocation>
        <location evidence="2">Cytoplasm</location>
    </subcellularLocation>
    <subcellularLocation>
        <location evidence="1">Nucleus</location>
    </subcellularLocation>
</comment>
<dbReference type="Proteomes" id="UP000789739">
    <property type="component" value="Unassembled WGS sequence"/>
</dbReference>
<organism evidence="11 12">
    <name type="scientific">Paraglomus brasilianum</name>
    <dbReference type="NCBI Taxonomy" id="144538"/>
    <lineage>
        <taxon>Eukaryota</taxon>
        <taxon>Fungi</taxon>
        <taxon>Fungi incertae sedis</taxon>
        <taxon>Mucoromycota</taxon>
        <taxon>Glomeromycotina</taxon>
        <taxon>Glomeromycetes</taxon>
        <taxon>Paraglomerales</taxon>
        <taxon>Paraglomeraceae</taxon>
        <taxon>Paraglomus</taxon>
    </lineage>
</organism>
<keyword evidence="6" id="KW-0508">mRNA splicing</keyword>
<evidence type="ECO:0000256" key="1">
    <source>
        <dbReference type="ARBA" id="ARBA00004123"/>
    </source>
</evidence>
<dbReference type="GO" id="GO:0008380">
    <property type="term" value="P:RNA splicing"/>
    <property type="evidence" value="ECO:0007669"/>
    <property type="project" value="UniProtKB-KW"/>
</dbReference>
<feature type="region of interest" description="Disordered" evidence="9">
    <location>
        <begin position="185"/>
        <end position="256"/>
    </location>
</feature>
<evidence type="ECO:0000259" key="10">
    <source>
        <dbReference type="PROSITE" id="PS50053"/>
    </source>
</evidence>
<dbReference type="PROSITE" id="PS50053">
    <property type="entry name" value="UBIQUITIN_2"/>
    <property type="match status" value="1"/>
</dbReference>
<keyword evidence="8" id="KW-0131">Cell cycle</keyword>
<comment type="similarity">
    <text evidence="3">Belongs to the SDE2 family.</text>
</comment>
<evidence type="ECO:0000256" key="6">
    <source>
        <dbReference type="ARBA" id="ARBA00023187"/>
    </source>
</evidence>
<keyword evidence="4" id="KW-0963">Cytoplasm</keyword>
<protein>
    <submittedName>
        <fullName evidence="11">7238_t:CDS:1</fullName>
    </submittedName>
</protein>
<evidence type="ECO:0000256" key="3">
    <source>
        <dbReference type="ARBA" id="ARBA00008726"/>
    </source>
</evidence>
<dbReference type="GO" id="GO:0005737">
    <property type="term" value="C:cytoplasm"/>
    <property type="evidence" value="ECO:0007669"/>
    <property type="project" value="UniProtKB-SubCell"/>
</dbReference>
<dbReference type="PANTHER" id="PTHR12786:SF1">
    <property type="entry name" value="SPLICING REGULATOR SDE2"/>
    <property type="match status" value="1"/>
</dbReference>
<dbReference type="Pfam" id="PF22782">
    <property type="entry name" value="SDE2"/>
    <property type="match status" value="1"/>
</dbReference>
<evidence type="ECO:0000313" key="11">
    <source>
        <dbReference type="EMBL" id="CAG8474917.1"/>
    </source>
</evidence>
<sequence length="256" mass="28364">MSYGQVVINLFGGRSPLCFTVPSDVSIHQVKAEVELRAAIPIAEQRFTTLGGKPFDDNSSVFQESNKEFVTLNLNLRLLGGKGGFGSMLRAQGGKMASQKTTNFEACRDLNGRRLRTIKEAKRLADYLEKEPERKRAREEKIQKKIDEGLQEHPAKKCRFDDNKYLQDSQEIIENVKNTVAEVMKSKKPVSRSSKKQSISALTMWDDVSDDASDDSSDDASDDGVSDNGGSNEVSAESEAETSYSDYTNSREGSSE</sequence>
<keyword evidence="7" id="KW-0539">Nucleus</keyword>
<dbReference type="GO" id="GO:0006397">
    <property type="term" value="P:mRNA processing"/>
    <property type="evidence" value="ECO:0007669"/>
    <property type="project" value="UniProtKB-KW"/>
</dbReference>
<feature type="compositionally biased region" description="Basic residues" evidence="9">
    <location>
        <begin position="186"/>
        <end position="195"/>
    </location>
</feature>
<reference evidence="11" key="1">
    <citation type="submission" date="2021-06" db="EMBL/GenBank/DDBJ databases">
        <authorList>
            <person name="Kallberg Y."/>
            <person name="Tangrot J."/>
            <person name="Rosling A."/>
        </authorList>
    </citation>
    <scope>NUCLEOTIDE SEQUENCE</scope>
    <source>
        <strain evidence="11">BR232B</strain>
    </source>
</reference>